<feature type="compositionally biased region" description="Low complexity" evidence="1">
    <location>
        <begin position="75"/>
        <end position="84"/>
    </location>
</feature>
<dbReference type="InterPro" id="IPR035911">
    <property type="entry name" value="MurE/MurF_N"/>
</dbReference>
<keyword evidence="4" id="KW-1185">Reference proteome</keyword>
<sequence>MDGNNLTSWTRRSVSAAKNLGKGFPESVLPRNWVRVKLDSREQRSTKTIHSRQQGGDEMRHAIDQWLSQTKPGGTFRSSFGSSSLPPYQAAKWNDPSGTSVQTLRQVGQSSATEQLLSRTAKLAAATDKESATSDSSATKRDASTARLSGLLKKVRFFSGSDIEFTSIAKSPETCEPGQLVVYRLGDDCPVELISQALARGAAGILTEQILPAPIPQAIVADTDRALAEIRSNQTDRPDQKLITIGIVGSAGKTITSFLTASVLRDIPCRVAYQTDLGSSDSVVTEAGTAKVTNGASLIDALSDAVDAGAAVSITEMDSAQLRLGAYDQVELDIVVVTGRDMGGNDFGPSPIECAFELAGQGGVLIIPESDQRALSAAHSAAQTRNIEVVTYGVDNGADVSLRTISHEDGTLTAMLRHESRAAVMESFLGRGHFAECLAAAAAVGVVTENPLPQIAESLCKLRELPGRFEAITSGDWETDQNNPMVRLDIGGSPERVKFALQAARKELLQTPSSSTPMTLPIHGSSNVSNSKRPKLWCVLSVSENDDAETLMQYGRLMESMPDHCVLTCADKDKANFLSMSHGVLDGIQDVAAMRLVADSSRAIQWAHAEASNNDMILVVGGIDRSHPDSERRSLDSVTQVIAACAEEGQRARQANSHPSILKGSNADASSGKDLTTPNSSSKSGKPDLKLFDGN</sequence>
<feature type="region of interest" description="Disordered" evidence="1">
    <location>
        <begin position="649"/>
        <end position="695"/>
    </location>
</feature>
<dbReference type="SUPFAM" id="SSF53623">
    <property type="entry name" value="MurD-like peptide ligases, catalytic domain"/>
    <property type="match status" value="1"/>
</dbReference>
<dbReference type="PATRIC" id="fig|1263867.3.peg.3252"/>
<dbReference type="Gene3D" id="3.90.190.20">
    <property type="entry name" value="Mur ligase, C-terminal domain"/>
    <property type="match status" value="1"/>
</dbReference>
<feature type="compositionally biased region" description="Basic and acidic residues" evidence="1">
    <location>
        <begin position="127"/>
        <end position="143"/>
    </location>
</feature>
<dbReference type="InterPro" id="IPR036615">
    <property type="entry name" value="Mur_ligase_C_dom_sf"/>
</dbReference>
<dbReference type="PANTHER" id="PTHR23135:SF4">
    <property type="entry name" value="UDP-N-ACETYLMURAMOYL-L-ALANYL-D-GLUTAMATE--2,6-DIAMINOPIMELATE LIGASE MURE HOMOLOG, CHLOROPLASTIC"/>
    <property type="match status" value="1"/>
</dbReference>
<evidence type="ECO:0000313" key="3">
    <source>
        <dbReference type="EMBL" id="EMB16213.1"/>
    </source>
</evidence>
<dbReference type="Pfam" id="PF08245">
    <property type="entry name" value="Mur_ligase_M"/>
    <property type="match status" value="1"/>
</dbReference>
<proteinExistence type="predicted"/>
<dbReference type="SUPFAM" id="SSF53244">
    <property type="entry name" value="MurD-like peptide ligases, peptide-binding domain"/>
    <property type="match status" value="1"/>
</dbReference>
<evidence type="ECO:0000256" key="1">
    <source>
        <dbReference type="SAM" id="MobiDB-lite"/>
    </source>
</evidence>
<gene>
    <name evidence="3" type="ORF">RE6C_03041</name>
</gene>
<comment type="caution">
    <text evidence="3">The sequence shown here is derived from an EMBL/GenBank/DDBJ whole genome shotgun (WGS) entry which is preliminary data.</text>
</comment>
<feature type="compositionally biased region" description="Polar residues" evidence="1">
    <location>
        <begin position="667"/>
        <end position="684"/>
    </location>
</feature>
<dbReference type="GO" id="GO:0016881">
    <property type="term" value="F:acid-amino acid ligase activity"/>
    <property type="evidence" value="ECO:0007669"/>
    <property type="project" value="InterPro"/>
</dbReference>
<feature type="region of interest" description="Disordered" evidence="1">
    <location>
        <begin position="75"/>
        <end position="100"/>
    </location>
</feature>
<protein>
    <submittedName>
        <fullName evidence="3">UDP-N-acetylmuramoylalanyl-D-glutamate-2, 6-diaminopimelate ligase</fullName>
    </submittedName>
</protein>
<name>M2B372_9BACT</name>
<feature type="domain" description="Mur ligase central" evidence="2">
    <location>
        <begin position="248"/>
        <end position="443"/>
    </location>
</feature>
<dbReference type="Proteomes" id="UP000011529">
    <property type="component" value="Unassembled WGS sequence"/>
</dbReference>
<dbReference type="GO" id="GO:0005524">
    <property type="term" value="F:ATP binding"/>
    <property type="evidence" value="ECO:0007669"/>
    <property type="project" value="InterPro"/>
</dbReference>
<reference evidence="3" key="2">
    <citation type="journal article" date="2013" name="Mar. Genomics">
        <title>Expression of sulfatases in Rhodopirellula baltica and the diversity of sulfatases in the genus Rhodopirellula.</title>
        <authorList>
            <person name="Wegner C.E."/>
            <person name="Richter-Heitmann T."/>
            <person name="Klindworth A."/>
            <person name="Klockow C."/>
            <person name="Richter M."/>
            <person name="Achstetter T."/>
            <person name="Glockner F.O."/>
            <person name="Harder J."/>
        </authorList>
    </citation>
    <scope>NUCLEOTIDE SEQUENCE [LARGE SCALE GENOMIC DNA]</scope>
    <source>
        <strain evidence="3">6C</strain>
    </source>
</reference>
<keyword evidence="3" id="KW-0436">Ligase</keyword>
<dbReference type="PANTHER" id="PTHR23135">
    <property type="entry name" value="MUR LIGASE FAMILY MEMBER"/>
    <property type="match status" value="1"/>
</dbReference>
<dbReference type="InterPro" id="IPR013221">
    <property type="entry name" value="Mur_ligase_cen"/>
</dbReference>
<dbReference type="EMBL" id="ANMO01000125">
    <property type="protein sequence ID" value="EMB16213.1"/>
    <property type="molecule type" value="Genomic_DNA"/>
</dbReference>
<feature type="compositionally biased region" description="Basic and acidic residues" evidence="1">
    <location>
        <begin position="685"/>
        <end position="695"/>
    </location>
</feature>
<dbReference type="AlphaFoldDB" id="M2B372"/>
<organism evidence="3 4">
    <name type="scientific">Rhodopirellula europaea 6C</name>
    <dbReference type="NCBI Taxonomy" id="1263867"/>
    <lineage>
        <taxon>Bacteria</taxon>
        <taxon>Pseudomonadati</taxon>
        <taxon>Planctomycetota</taxon>
        <taxon>Planctomycetia</taxon>
        <taxon>Pirellulales</taxon>
        <taxon>Pirellulaceae</taxon>
        <taxon>Rhodopirellula</taxon>
    </lineage>
</organism>
<dbReference type="SUPFAM" id="SSF63418">
    <property type="entry name" value="MurE/MurF N-terminal domain"/>
    <property type="match status" value="1"/>
</dbReference>
<dbReference type="Gene3D" id="3.40.1190.10">
    <property type="entry name" value="Mur-like, catalytic domain"/>
    <property type="match status" value="1"/>
</dbReference>
<reference evidence="3" key="1">
    <citation type="submission" date="2012-11" db="EMBL/GenBank/DDBJ databases">
        <title>Permanent draft genomes of Rhodopirellula europaea strain SH398 and 6C.</title>
        <authorList>
            <person name="Richter M."/>
            <person name="Richter-Heitmann T."/>
            <person name="Frank C."/>
            <person name="Harder J."/>
            <person name="Glockner F.O."/>
        </authorList>
    </citation>
    <scope>NUCLEOTIDE SEQUENCE</scope>
    <source>
        <strain evidence="3">6C</strain>
    </source>
</reference>
<evidence type="ECO:0000313" key="4">
    <source>
        <dbReference type="Proteomes" id="UP000011529"/>
    </source>
</evidence>
<accession>M2B372</accession>
<dbReference type="Gene3D" id="3.40.1390.10">
    <property type="entry name" value="MurE/MurF, N-terminal domain"/>
    <property type="match status" value="1"/>
</dbReference>
<dbReference type="InterPro" id="IPR036565">
    <property type="entry name" value="Mur-like_cat_sf"/>
</dbReference>
<feature type="region of interest" description="Disordered" evidence="1">
    <location>
        <begin position="124"/>
        <end position="143"/>
    </location>
</feature>
<evidence type="ECO:0000259" key="2">
    <source>
        <dbReference type="Pfam" id="PF08245"/>
    </source>
</evidence>